<feature type="domain" description="Glycine transporter" evidence="8">
    <location>
        <begin position="8"/>
        <end position="81"/>
    </location>
</feature>
<evidence type="ECO:0000256" key="2">
    <source>
        <dbReference type="ARBA" id="ARBA00008193"/>
    </source>
</evidence>
<feature type="transmembrane region" description="Helical" evidence="7">
    <location>
        <begin position="97"/>
        <end position="116"/>
    </location>
</feature>
<evidence type="ECO:0000256" key="5">
    <source>
        <dbReference type="ARBA" id="ARBA00022989"/>
    </source>
</evidence>
<feature type="transmembrane region" description="Helical" evidence="7">
    <location>
        <begin position="68"/>
        <end position="85"/>
    </location>
</feature>
<evidence type="ECO:0000256" key="4">
    <source>
        <dbReference type="ARBA" id="ARBA00022692"/>
    </source>
</evidence>
<dbReference type="AlphaFoldDB" id="A0A927WLV8"/>
<accession>A0A927WLV8</accession>
<evidence type="ECO:0000256" key="6">
    <source>
        <dbReference type="ARBA" id="ARBA00023136"/>
    </source>
</evidence>
<sequence>MDSLTWVIFDIMGTIAFAISGAMVAIQRKMDIFGTIVLAALTAVGGGMVRDVLAGITPPMALCNITDFMLSIIIAIVVSVLYSFWPYSPPNKYFMLWLYNMFDTVGLASFTITGMLTGLSRETGNPYVLPVLLGVITAVGGGVLRDLMAHRMPGVLYKDIYATAALIGAVISCALQNYVDTVTMAWICFVLVIGIRFGALYYGWHLFHPRANWQRRNRTR</sequence>
<keyword evidence="6 7" id="KW-0472">Membrane</keyword>
<comment type="caution">
    <text evidence="9">The sequence shown here is derived from an EMBL/GenBank/DDBJ whole genome shotgun (WGS) entry which is preliminary data.</text>
</comment>
<name>A0A927WLV8_SELRU</name>
<comment type="similarity">
    <text evidence="2">Belongs to the UPF0126 family.</text>
</comment>
<feature type="transmembrane region" description="Helical" evidence="7">
    <location>
        <begin position="184"/>
        <end position="207"/>
    </location>
</feature>
<reference evidence="9" key="1">
    <citation type="submission" date="2019-04" db="EMBL/GenBank/DDBJ databases">
        <title>Evolution of Biomass-Degrading Anaerobic Consortia Revealed by Metagenomics.</title>
        <authorList>
            <person name="Peng X."/>
        </authorList>
    </citation>
    <scope>NUCLEOTIDE SEQUENCE</scope>
    <source>
        <strain evidence="9">SIG240</strain>
    </source>
</reference>
<feature type="domain" description="Glycine transporter" evidence="8">
    <location>
        <begin position="101"/>
        <end position="176"/>
    </location>
</feature>
<feature type="transmembrane region" description="Helical" evidence="7">
    <location>
        <begin position="128"/>
        <end position="148"/>
    </location>
</feature>
<dbReference type="GO" id="GO:0005886">
    <property type="term" value="C:plasma membrane"/>
    <property type="evidence" value="ECO:0007669"/>
    <property type="project" value="UniProtKB-SubCell"/>
</dbReference>
<evidence type="ECO:0000256" key="1">
    <source>
        <dbReference type="ARBA" id="ARBA00004651"/>
    </source>
</evidence>
<dbReference type="InterPro" id="IPR005115">
    <property type="entry name" value="Gly_transporter"/>
</dbReference>
<dbReference type="PANTHER" id="PTHR30506">
    <property type="entry name" value="INNER MEMBRANE PROTEIN"/>
    <property type="match status" value="1"/>
</dbReference>
<evidence type="ECO:0000259" key="8">
    <source>
        <dbReference type="Pfam" id="PF03458"/>
    </source>
</evidence>
<keyword evidence="5 7" id="KW-1133">Transmembrane helix</keyword>
<gene>
    <name evidence="9" type="ORF">E7201_01800</name>
</gene>
<evidence type="ECO:0000256" key="3">
    <source>
        <dbReference type="ARBA" id="ARBA00022475"/>
    </source>
</evidence>
<proteinExistence type="inferred from homology"/>
<evidence type="ECO:0000256" key="7">
    <source>
        <dbReference type="SAM" id="Phobius"/>
    </source>
</evidence>
<feature type="transmembrane region" description="Helical" evidence="7">
    <location>
        <begin position="33"/>
        <end position="56"/>
    </location>
</feature>
<dbReference type="EMBL" id="SVBY01000007">
    <property type="protein sequence ID" value="MBE6091904.1"/>
    <property type="molecule type" value="Genomic_DNA"/>
</dbReference>
<keyword evidence="3" id="KW-1003">Cell membrane</keyword>
<organism evidence="9 10">
    <name type="scientific">Selenomonas ruminantium</name>
    <dbReference type="NCBI Taxonomy" id="971"/>
    <lineage>
        <taxon>Bacteria</taxon>
        <taxon>Bacillati</taxon>
        <taxon>Bacillota</taxon>
        <taxon>Negativicutes</taxon>
        <taxon>Selenomonadales</taxon>
        <taxon>Selenomonadaceae</taxon>
        <taxon>Selenomonas</taxon>
    </lineage>
</organism>
<protein>
    <submittedName>
        <fullName evidence="9">Trimeric intracellular cation channel family protein</fullName>
    </submittedName>
</protein>
<feature type="transmembrane region" description="Helical" evidence="7">
    <location>
        <begin position="160"/>
        <end position="178"/>
    </location>
</feature>
<feature type="transmembrane region" description="Helical" evidence="7">
    <location>
        <begin position="6"/>
        <end position="26"/>
    </location>
</feature>
<dbReference type="Proteomes" id="UP000761380">
    <property type="component" value="Unassembled WGS sequence"/>
</dbReference>
<dbReference type="Pfam" id="PF03458">
    <property type="entry name" value="Gly_transporter"/>
    <property type="match status" value="2"/>
</dbReference>
<evidence type="ECO:0000313" key="10">
    <source>
        <dbReference type="Proteomes" id="UP000761380"/>
    </source>
</evidence>
<comment type="subcellular location">
    <subcellularLocation>
        <location evidence="1">Cell membrane</location>
        <topology evidence="1">Multi-pass membrane protein</topology>
    </subcellularLocation>
</comment>
<evidence type="ECO:0000313" key="9">
    <source>
        <dbReference type="EMBL" id="MBE6091904.1"/>
    </source>
</evidence>
<keyword evidence="4 7" id="KW-0812">Transmembrane</keyword>
<dbReference type="PANTHER" id="PTHR30506:SF3">
    <property type="entry name" value="UPF0126 INNER MEMBRANE PROTEIN YADS-RELATED"/>
    <property type="match status" value="1"/>
</dbReference>